<evidence type="ECO:0000256" key="3">
    <source>
        <dbReference type="ARBA" id="ARBA00022777"/>
    </source>
</evidence>
<keyword evidence="7" id="KW-1133">Transmembrane helix</keyword>
<dbReference type="InterPro" id="IPR008271">
    <property type="entry name" value="Ser/Thr_kinase_AS"/>
</dbReference>
<dbReference type="PANTHER" id="PTHR43289:SF34">
    <property type="entry name" value="SERINE_THREONINE-PROTEIN KINASE YBDM-RELATED"/>
    <property type="match status" value="1"/>
</dbReference>
<dbReference type="CDD" id="cd14014">
    <property type="entry name" value="STKc_PknB_like"/>
    <property type="match status" value="2"/>
</dbReference>
<feature type="compositionally biased region" description="Polar residues" evidence="6">
    <location>
        <begin position="564"/>
        <end position="575"/>
    </location>
</feature>
<feature type="transmembrane region" description="Helical" evidence="7">
    <location>
        <begin position="692"/>
        <end position="714"/>
    </location>
</feature>
<name>A0A2N6LYD2_9CYAN</name>
<keyword evidence="1" id="KW-0808">Transferase</keyword>
<feature type="domain" description="Protein kinase" evidence="8">
    <location>
        <begin position="14"/>
        <end position="274"/>
    </location>
</feature>
<evidence type="ECO:0000313" key="9">
    <source>
        <dbReference type="EMBL" id="PMB39519.1"/>
    </source>
</evidence>
<dbReference type="Pfam" id="PF00069">
    <property type="entry name" value="Pkinase"/>
    <property type="match status" value="2"/>
</dbReference>
<dbReference type="Gene3D" id="1.10.510.10">
    <property type="entry name" value="Transferase(Phosphotransferase) domain 1"/>
    <property type="match status" value="2"/>
</dbReference>
<evidence type="ECO:0000259" key="8">
    <source>
        <dbReference type="PROSITE" id="PS50011"/>
    </source>
</evidence>
<dbReference type="GO" id="GO:0005524">
    <property type="term" value="F:ATP binding"/>
    <property type="evidence" value="ECO:0007669"/>
    <property type="project" value="UniProtKB-UniRule"/>
</dbReference>
<feature type="compositionally biased region" description="Low complexity" evidence="6">
    <location>
        <begin position="551"/>
        <end position="563"/>
    </location>
</feature>
<keyword evidence="4 5" id="KW-0067">ATP-binding</keyword>
<feature type="region of interest" description="Disordered" evidence="6">
    <location>
        <begin position="551"/>
        <end position="575"/>
    </location>
</feature>
<dbReference type="AlphaFoldDB" id="A0A2N6LYD2"/>
<dbReference type="GO" id="GO:0004674">
    <property type="term" value="F:protein serine/threonine kinase activity"/>
    <property type="evidence" value="ECO:0007669"/>
    <property type="project" value="UniProtKB-KW"/>
</dbReference>
<dbReference type="Gene3D" id="3.30.200.20">
    <property type="entry name" value="Phosphorylase Kinase, domain 1"/>
    <property type="match status" value="1"/>
</dbReference>
<dbReference type="InterPro" id="IPR017441">
    <property type="entry name" value="Protein_kinase_ATP_BS"/>
</dbReference>
<evidence type="ECO:0000313" key="10">
    <source>
        <dbReference type="Proteomes" id="UP000234966"/>
    </source>
</evidence>
<gene>
    <name evidence="9" type="ORF">CEN41_21455</name>
</gene>
<dbReference type="SUPFAM" id="SSF56112">
    <property type="entry name" value="Protein kinase-like (PK-like)"/>
    <property type="match status" value="2"/>
</dbReference>
<organism evidence="9 10">
    <name type="scientific">Fischerella thermalis CCMEE 5330</name>
    <dbReference type="NCBI Taxonomy" id="2019670"/>
    <lineage>
        <taxon>Bacteria</taxon>
        <taxon>Bacillati</taxon>
        <taxon>Cyanobacteriota</taxon>
        <taxon>Cyanophyceae</taxon>
        <taxon>Nostocales</taxon>
        <taxon>Hapalosiphonaceae</taxon>
        <taxon>Fischerella</taxon>
    </lineage>
</organism>
<keyword evidence="2 5" id="KW-0547">Nucleotide-binding</keyword>
<accession>A0A2N6LYD2</accession>
<evidence type="ECO:0000256" key="7">
    <source>
        <dbReference type="SAM" id="Phobius"/>
    </source>
</evidence>
<evidence type="ECO:0000256" key="5">
    <source>
        <dbReference type="PROSITE-ProRule" id="PRU10141"/>
    </source>
</evidence>
<dbReference type="EMBL" id="NMQI01000569">
    <property type="protein sequence ID" value="PMB39519.1"/>
    <property type="molecule type" value="Genomic_DNA"/>
</dbReference>
<feature type="binding site" evidence="5">
    <location>
        <position position="43"/>
    </location>
    <ligand>
        <name>ATP</name>
        <dbReference type="ChEBI" id="CHEBI:30616"/>
    </ligand>
</feature>
<dbReference type="Proteomes" id="UP000234966">
    <property type="component" value="Unassembled WGS sequence"/>
</dbReference>
<feature type="transmembrane region" description="Helical" evidence="7">
    <location>
        <begin position="600"/>
        <end position="622"/>
    </location>
</feature>
<keyword evidence="7" id="KW-0472">Membrane</keyword>
<evidence type="ECO:0000256" key="6">
    <source>
        <dbReference type="SAM" id="MobiDB-lite"/>
    </source>
</evidence>
<feature type="domain" description="Protein kinase" evidence="8">
    <location>
        <begin position="288"/>
        <end position="547"/>
    </location>
</feature>
<proteinExistence type="predicted"/>
<dbReference type="PANTHER" id="PTHR43289">
    <property type="entry name" value="MITOGEN-ACTIVATED PROTEIN KINASE KINASE KINASE 20-RELATED"/>
    <property type="match status" value="1"/>
</dbReference>
<protein>
    <submittedName>
        <fullName evidence="9">Serine/threonine protein kinase</fullName>
    </submittedName>
</protein>
<evidence type="ECO:0000256" key="1">
    <source>
        <dbReference type="ARBA" id="ARBA00022679"/>
    </source>
</evidence>
<sequence>MVWVPGQKLQGDKYIIEQVLGQGGFGITYKARHTFLNNLVVIKTPNETLRYDPEYPKYVKRFIEEGRRLEKLSETQHPNIVRIRDLFHEGGIYCLVMDFVQGESLFQLVQQRGALPSEAAIKCIHQIGEALKVVHQAGLVHRDAHPGNIMVQQDGKAVLIDFGIAGETIPTTVSSKVFVNPAFAPYEQMRSGREPCVDIYSLAASLYYAVTGQLPSPSLDRKLYSIPLIPPQQHIPSISDDLNQAILKGMELEPQDRPQTMQEWLEMLAPKQVVSIGSPGYQLRGGKYTIERTLAQGGFGITYLARNDRGEWVVIKTLNETVQRRPDFAKLQEDFVREALRLAKCNHPHIVRVDDVFQEGQLWCMVMEYIQGENLTDRVVNRGILSQAEALGYIRQIGEALTVVHNNGLLHRDIKPANIIVRANQQEAVLIDFGIAREFTPDLTQSHTANLTHCFAPIEQYVTVAKRGAYTDVYALAATLYFLLTKTLPPPAPLRADGTETLQPPQGINPSISDWVNRAILEGMEVDAQNRPQSMQQWLGLLKEPVKQVVNNSSSQSGNLGKSRQTQNNVSTQTNSQIWQSSKNMPWGWLTGLLLSYSALGYLSSALGYLIVPLAFWAVVWAIAGARVVAGTSVWAETMLVFVALMVAIAIAITGDNFSFVGSFVALLIIFVIGIVFEVSKNLIKSFSRFHIFLILAATSLLSLGLGWLSYQIFPIFK</sequence>
<reference evidence="9 10" key="1">
    <citation type="submission" date="2017-07" db="EMBL/GenBank/DDBJ databases">
        <title>Genomes of Fischerella (Mastigocladus) sp. strains.</title>
        <authorList>
            <person name="Miller S.R."/>
        </authorList>
    </citation>
    <scope>NUCLEOTIDE SEQUENCE [LARGE SCALE GENOMIC DNA]</scope>
    <source>
        <strain evidence="9 10">CCMEE 5330</strain>
    </source>
</reference>
<comment type="caution">
    <text evidence="9">The sequence shown here is derived from an EMBL/GenBank/DDBJ whole genome shotgun (WGS) entry which is preliminary data.</text>
</comment>
<dbReference type="PROSITE" id="PS00107">
    <property type="entry name" value="PROTEIN_KINASE_ATP"/>
    <property type="match status" value="1"/>
</dbReference>
<feature type="transmembrane region" description="Helical" evidence="7">
    <location>
        <begin position="634"/>
        <end position="654"/>
    </location>
</feature>
<dbReference type="InterPro" id="IPR011009">
    <property type="entry name" value="Kinase-like_dom_sf"/>
</dbReference>
<keyword evidence="7" id="KW-0812">Transmembrane</keyword>
<evidence type="ECO:0000256" key="2">
    <source>
        <dbReference type="ARBA" id="ARBA00022741"/>
    </source>
</evidence>
<feature type="transmembrane region" description="Helical" evidence="7">
    <location>
        <begin position="660"/>
        <end position="680"/>
    </location>
</feature>
<dbReference type="SMART" id="SM00220">
    <property type="entry name" value="S_TKc"/>
    <property type="match status" value="2"/>
</dbReference>
<dbReference type="InterPro" id="IPR000719">
    <property type="entry name" value="Prot_kinase_dom"/>
</dbReference>
<keyword evidence="9" id="KW-0723">Serine/threonine-protein kinase</keyword>
<dbReference type="PROSITE" id="PS00108">
    <property type="entry name" value="PROTEIN_KINASE_ST"/>
    <property type="match status" value="1"/>
</dbReference>
<evidence type="ECO:0000256" key="4">
    <source>
        <dbReference type="ARBA" id="ARBA00022840"/>
    </source>
</evidence>
<dbReference type="RefSeq" id="WP_062249918.1">
    <property type="nucleotide sequence ID" value="NZ_NMQI01000569.1"/>
</dbReference>
<dbReference type="PROSITE" id="PS50011">
    <property type="entry name" value="PROTEIN_KINASE_DOM"/>
    <property type="match status" value="2"/>
</dbReference>
<keyword evidence="3 9" id="KW-0418">Kinase</keyword>